<evidence type="ECO:0000313" key="2">
    <source>
        <dbReference type="EMBL" id="MPY65788.1"/>
    </source>
</evidence>
<feature type="compositionally biased region" description="Basic and acidic residues" evidence="1">
    <location>
        <begin position="44"/>
        <end position="81"/>
    </location>
</feature>
<protein>
    <recommendedName>
        <fullName evidence="4">Antitoxin</fullName>
    </recommendedName>
</protein>
<dbReference type="EMBL" id="WBSL01000001">
    <property type="protein sequence ID" value="MPY65788.1"/>
    <property type="molecule type" value="Genomic_DNA"/>
</dbReference>
<proteinExistence type="predicted"/>
<gene>
    <name evidence="2" type="ORF">F8S09_03625</name>
</gene>
<reference evidence="2 3" key="1">
    <citation type="submission" date="2019-10" db="EMBL/GenBank/DDBJ databases">
        <title>Deinococcus sp. isolated from soil.</title>
        <authorList>
            <person name="Li Y."/>
            <person name="Wang J."/>
        </authorList>
    </citation>
    <scope>NUCLEOTIDE SEQUENCE [LARGE SCALE GENOMIC DNA]</scope>
    <source>
        <strain evidence="2 3">SDU3-2</strain>
    </source>
</reference>
<accession>A0A7X1TQG8</accession>
<evidence type="ECO:0008006" key="4">
    <source>
        <dbReference type="Google" id="ProtNLM"/>
    </source>
</evidence>
<dbReference type="RefSeq" id="WP_152868989.1">
    <property type="nucleotide sequence ID" value="NZ_WBSL01000001.1"/>
</dbReference>
<dbReference type="AlphaFoldDB" id="A0A7X1TQG8"/>
<dbReference type="Proteomes" id="UP000484842">
    <property type="component" value="Unassembled WGS sequence"/>
</dbReference>
<name>A0A7X1TQG8_9DEIO</name>
<comment type="caution">
    <text evidence="2">The sequence shown here is derived from an EMBL/GenBank/DDBJ whole genome shotgun (WGS) entry which is preliminary data.</text>
</comment>
<sequence>MSDDKSTLGNMADAAGAKINEGVDRARAAGHEVASHFGGTADNLEDKAQAAKDRAKAEGHNAEAHAEYNEGKREATDGDGH</sequence>
<evidence type="ECO:0000256" key="1">
    <source>
        <dbReference type="SAM" id="MobiDB-lite"/>
    </source>
</evidence>
<organism evidence="2 3">
    <name type="scientific">Deinococcus terrestris</name>
    <dbReference type="NCBI Taxonomy" id="2651870"/>
    <lineage>
        <taxon>Bacteria</taxon>
        <taxon>Thermotogati</taxon>
        <taxon>Deinococcota</taxon>
        <taxon>Deinococci</taxon>
        <taxon>Deinococcales</taxon>
        <taxon>Deinococcaceae</taxon>
        <taxon>Deinococcus</taxon>
    </lineage>
</organism>
<keyword evidence="3" id="KW-1185">Reference proteome</keyword>
<feature type="region of interest" description="Disordered" evidence="1">
    <location>
        <begin position="34"/>
        <end position="81"/>
    </location>
</feature>
<evidence type="ECO:0000313" key="3">
    <source>
        <dbReference type="Proteomes" id="UP000484842"/>
    </source>
</evidence>